<dbReference type="PANTHER" id="PTHR43310:SF1">
    <property type="entry name" value="SULFATE TRANSPORTER YBAR-RELATED"/>
    <property type="match status" value="1"/>
</dbReference>
<dbReference type="PANTHER" id="PTHR43310">
    <property type="entry name" value="SULFATE TRANSPORTER YBAR-RELATED"/>
    <property type="match status" value="1"/>
</dbReference>
<feature type="transmembrane region" description="Helical" evidence="5">
    <location>
        <begin position="167"/>
        <end position="189"/>
    </location>
</feature>
<dbReference type="InterPro" id="IPR011547">
    <property type="entry name" value="SLC26A/SulP_dom"/>
</dbReference>
<keyword evidence="8" id="KW-1185">Reference proteome</keyword>
<dbReference type="Pfam" id="PF00916">
    <property type="entry name" value="Sulfate_transp"/>
    <property type="match status" value="1"/>
</dbReference>
<reference evidence="7 8" key="1">
    <citation type="submission" date="2019-10" db="EMBL/GenBank/DDBJ databases">
        <title>Alkalibaculum tamaniensis sp.nov., a new alkaliphilic acetogen, isolated on methoxylated aromatics from a mud volcano.</title>
        <authorList>
            <person name="Khomyakova M.A."/>
            <person name="Merkel A.Y."/>
            <person name="Bonch-Osmolovskaya E.A."/>
            <person name="Slobodkin A.I."/>
        </authorList>
    </citation>
    <scope>NUCLEOTIDE SEQUENCE [LARGE SCALE GENOMIC DNA]</scope>
    <source>
        <strain evidence="7 8">M08DMB</strain>
    </source>
</reference>
<name>A0A6A7K9U5_9FIRM</name>
<evidence type="ECO:0000259" key="6">
    <source>
        <dbReference type="PROSITE" id="PS50801"/>
    </source>
</evidence>
<accession>A0A6A7K9U5</accession>
<feature type="transmembrane region" description="Helical" evidence="5">
    <location>
        <begin position="76"/>
        <end position="92"/>
    </location>
</feature>
<sequence length="532" mass="58058">MIQIFKKKEKSIINLLSNNKDTIKNDTLAGLTVALALIPESVAFAFVAGVSPILSLQTAVMMGLIAAIFTGRPGMISSSTAAISVVFATLIAQHGLDYLFATVVLMGIIQILIGVFKLGRFASIIPYSVMLGFLNGLSIVMFLAQFAQFKVDQTVIANGVESVQKVWMPYTDLVIMLGFVLFTMAIIHIFPKISKAVPSSLVAIILMTIIAVLLDKSGYHLRNVQDFAGMELKGALPKFYLPQVKIGINMLKIIFPYALVGALVGLTEAVLTLRVIDEMTNTRGRTNKECLAQGIANTINGLFGGMGGDAMIGQSIINIKSGGRTRLSALVASVALMFFLMFASSLINAIPLAGLVGVMFMVVVGTFKWESLKYRNKIPIQDILVIIVVTIITVFVDLATAVIVGVVLSTLMFAWEKGKRIYVNVENNEDGSKTYKINGSIFFGSILNFKELFDIENDPKEVVIDFKYAKVVDHSAIEAINSITERYCSLGKRLKLIRLSDDCLLLFKNAETLTCVNIDESNCEVTSKYSYV</sequence>
<feature type="transmembrane region" description="Helical" evidence="5">
    <location>
        <begin position="128"/>
        <end position="147"/>
    </location>
</feature>
<keyword evidence="2 5" id="KW-0812">Transmembrane</keyword>
<feature type="transmembrane region" description="Helical" evidence="5">
    <location>
        <begin position="98"/>
        <end position="116"/>
    </location>
</feature>
<comment type="subcellular location">
    <subcellularLocation>
        <location evidence="1">Membrane</location>
        <topology evidence="1">Multi-pass membrane protein</topology>
    </subcellularLocation>
</comment>
<organism evidence="7 8">
    <name type="scientific">Alkalibaculum sporogenes</name>
    <dbReference type="NCBI Taxonomy" id="2655001"/>
    <lineage>
        <taxon>Bacteria</taxon>
        <taxon>Bacillati</taxon>
        <taxon>Bacillota</taxon>
        <taxon>Clostridia</taxon>
        <taxon>Eubacteriales</taxon>
        <taxon>Eubacteriaceae</taxon>
        <taxon>Alkalibaculum</taxon>
    </lineage>
</organism>
<feature type="transmembrane region" description="Helical" evidence="5">
    <location>
        <begin position="196"/>
        <end position="214"/>
    </location>
</feature>
<evidence type="ECO:0000313" key="8">
    <source>
        <dbReference type="Proteomes" id="UP000440004"/>
    </source>
</evidence>
<feature type="transmembrane region" description="Helical" evidence="5">
    <location>
        <begin position="327"/>
        <end position="347"/>
    </location>
</feature>
<dbReference type="PROSITE" id="PS50801">
    <property type="entry name" value="STAS"/>
    <property type="match status" value="1"/>
</dbReference>
<feature type="transmembrane region" description="Helical" evidence="5">
    <location>
        <begin position="383"/>
        <end position="415"/>
    </location>
</feature>
<comment type="caution">
    <text evidence="7">The sequence shown here is derived from an EMBL/GenBank/DDBJ whole genome shotgun (WGS) entry which is preliminary data.</text>
</comment>
<evidence type="ECO:0000256" key="3">
    <source>
        <dbReference type="ARBA" id="ARBA00022989"/>
    </source>
</evidence>
<dbReference type="InterPro" id="IPR002645">
    <property type="entry name" value="STAS_dom"/>
</dbReference>
<dbReference type="Gene3D" id="3.30.750.24">
    <property type="entry name" value="STAS domain"/>
    <property type="match status" value="1"/>
</dbReference>
<evidence type="ECO:0000256" key="5">
    <source>
        <dbReference type="SAM" id="Phobius"/>
    </source>
</evidence>
<evidence type="ECO:0000256" key="1">
    <source>
        <dbReference type="ARBA" id="ARBA00004141"/>
    </source>
</evidence>
<feature type="transmembrane region" description="Helical" evidence="5">
    <location>
        <begin position="53"/>
        <end position="69"/>
    </location>
</feature>
<protein>
    <submittedName>
        <fullName evidence="7">STAS domain-containing protein</fullName>
    </submittedName>
</protein>
<dbReference type="CDD" id="cd07042">
    <property type="entry name" value="STAS_SulP_like_sulfate_transporter"/>
    <property type="match status" value="1"/>
</dbReference>
<proteinExistence type="predicted"/>
<keyword evidence="3 5" id="KW-1133">Transmembrane helix</keyword>
<dbReference type="InterPro" id="IPR036513">
    <property type="entry name" value="STAS_dom_sf"/>
</dbReference>
<evidence type="ECO:0000256" key="2">
    <source>
        <dbReference type="ARBA" id="ARBA00022692"/>
    </source>
</evidence>
<dbReference type="Proteomes" id="UP000440004">
    <property type="component" value="Unassembled WGS sequence"/>
</dbReference>
<dbReference type="Pfam" id="PF01740">
    <property type="entry name" value="STAS"/>
    <property type="match status" value="1"/>
</dbReference>
<dbReference type="EMBL" id="WHNX01000013">
    <property type="protein sequence ID" value="MPW26081.1"/>
    <property type="molecule type" value="Genomic_DNA"/>
</dbReference>
<feature type="transmembrane region" description="Helical" evidence="5">
    <location>
        <begin position="28"/>
        <end position="47"/>
    </location>
</feature>
<dbReference type="AlphaFoldDB" id="A0A6A7K9U5"/>
<feature type="domain" description="STAS" evidence="6">
    <location>
        <begin position="430"/>
        <end position="532"/>
    </location>
</feature>
<dbReference type="GO" id="GO:0016020">
    <property type="term" value="C:membrane"/>
    <property type="evidence" value="ECO:0007669"/>
    <property type="project" value="UniProtKB-SubCell"/>
</dbReference>
<dbReference type="InterPro" id="IPR052706">
    <property type="entry name" value="Membrane-Transporter-like"/>
</dbReference>
<feature type="transmembrane region" description="Helical" evidence="5">
    <location>
        <begin position="254"/>
        <end position="276"/>
    </location>
</feature>
<keyword evidence="4 5" id="KW-0472">Membrane</keyword>
<feature type="transmembrane region" description="Helical" evidence="5">
    <location>
        <begin position="353"/>
        <end position="371"/>
    </location>
</feature>
<dbReference type="SUPFAM" id="SSF52091">
    <property type="entry name" value="SpoIIaa-like"/>
    <property type="match status" value="1"/>
</dbReference>
<gene>
    <name evidence="7" type="ORF">GC105_09785</name>
</gene>
<dbReference type="RefSeq" id="WP_152804230.1">
    <property type="nucleotide sequence ID" value="NZ_WHNX01000013.1"/>
</dbReference>
<evidence type="ECO:0000256" key="4">
    <source>
        <dbReference type="ARBA" id="ARBA00023136"/>
    </source>
</evidence>
<evidence type="ECO:0000313" key="7">
    <source>
        <dbReference type="EMBL" id="MPW26081.1"/>
    </source>
</evidence>